<dbReference type="SUPFAM" id="SSF54001">
    <property type="entry name" value="Cysteine proteinases"/>
    <property type="match status" value="1"/>
</dbReference>
<evidence type="ECO:0000313" key="3">
    <source>
        <dbReference type="EMBL" id="AKU15189.1"/>
    </source>
</evidence>
<dbReference type="OrthoDB" id="9804023at2"/>
<dbReference type="Gene3D" id="3.10.620.30">
    <property type="match status" value="1"/>
</dbReference>
<name>A0A0K1JEQ9_9MICO</name>
<feature type="compositionally biased region" description="Low complexity" evidence="1">
    <location>
        <begin position="715"/>
        <end position="727"/>
    </location>
</feature>
<dbReference type="InterPro" id="IPR002931">
    <property type="entry name" value="Transglutaminase-like"/>
</dbReference>
<evidence type="ECO:0000256" key="1">
    <source>
        <dbReference type="SAM" id="MobiDB-lite"/>
    </source>
</evidence>
<dbReference type="InterPro" id="IPR038765">
    <property type="entry name" value="Papain-like_cys_pep_sf"/>
</dbReference>
<reference evidence="3 4" key="1">
    <citation type="submission" date="2015-03" db="EMBL/GenBank/DDBJ databases">
        <title>Luteipulveratus halotolerans sp. nov., a novel actinobacterium (Dermacoccaceae) from Sarawak, Malaysia.</title>
        <authorList>
            <person name="Juboi H."/>
            <person name="Basik A."/>
            <person name="Shamsul S.S."/>
            <person name="Arnold P."/>
            <person name="Schmitt E.K."/>
            <person name="Sanglier J.-J."/>
            <person name="Yeo T."/>
        </authorList>
    </citation>
    <scope>NUCLEOTIDE SEQUENCE [LARGE SCALE GENOMIC DNA]</scope>
    <source>
        <strain evidence="3 4">MN07-A0370</strain>
    </source>
</reference>
<keyword evidence="4" id="KW-1185">Reference proteome</keyword>
<dbReference type="EMBL" id="CP011112">
    <property type="protein sequence ID" value="AKU15189.1"/>
    <property type="molecule type" value="Genomic_DNA"/>
</dbReference>
<dbReference type="SMART" id="SM00460">
    <property type="entry name" value="TGc"/>
    <property type="match status" value="1"/>
</dbReference>
<organism evidence="3 4">
    <name type="scientific">Luteipulveratus mongoliensis</name>
    <dbReference type="NCBI Taxonomy" id="571913"/>
    <lineage>
        <taxon>Bacteria</taxon>
        <taxon>Bacillati</taxon>
        <taxon>Actinomycetota</taxon>
        <taxon>Actinomycetes</taxon>
        <taxon>Micrococcales</taxon>
        <taxon>Dermacoccaceae</taxon>
        <taxon>Luteipulveratus</taxon>
    </lineage>
</organism>
<dbReference type="PATRIC" id="fig|571913.6.peg.779"/>
<dbReference type="Proteomes" id="UP000066480">
    <property type="component" value="Chromosome"/>
</dbReference>
<dbReference type="Pfam" id="PF09899">
    <property type="entry name" value="DUF2126"/>
    <property type="match status" value="1"/>
</dbReference>
<evidence type="ECO:0000313" key="4">
    <source>
        <dbReference type="Proteomes" id="UP000066480"/>
    </source>
</evidence>
<feature type="domain" description="Transglutaminase-like" evidence="2">
    <location>
        <begin position="188"/>
        <end position="264"/>
    </location>
</feature>
<feature type="region of interest" description="Disordered" evidence="1">
    <location>
        <begin position="482"/>
        <end position="507"/>
    </location>
</feature>
<accession>A0A0K1JEQ9</accession>
<dbReference type="STRING" id="571913.VV02_03800"/>
<protein>
    <submittedName>
        <fullName evidence="3">Transglutaminase</fullName>
    </submittedName>
</protein>
<dbReference type="InterPro" id="IPR018667">
    <property type="entry name" value="DUF2126"/>
</dbReference>
<feature type="region of interest" description="Disordered" evidence="1">
    <location>
        <begin position="703"/>
        <end position="727"/>
    </location>
</feature>
<gene>
    <name evidence="3" type="ORF">VV02_03800</name>
</gene>
<dbReference type="KEGG" id="lmoi:VV02_03800"/>
<evidence type="ECO:0000259" key="2">
    <source>
        <dbReference type="SMART" id="SM00460"/>
    </source>
</evidence>
<dbReference type="Pfam" id="PF08379">
    <property type="entry name" value="Bact_transglu_N"/>
    <property type="match status" value="1"/>
</dbReference>
<dbReference type="Pfam" id="PF01841">
    <property type="entry name" value="Transglut_core"/>
    <property type="match status" value="1"/>
</dbReference>
<dbReference type="InterPro" id="IPR013589">
    <property type="entry name" value="Bac_transglu_N"/>
</dbReference>
<dbReference type="PANTHER" id="PTHR33490">
    <property type="entry name" value="BLR5614 PROTEIN-RELATED"/>
    <property type="match status" value="1"/>
</dbReference>
<dbReference type="RefSeq" id="WP_052589940.1">
    <property type="nucleotide sequence ID" value="NZ_CP011112.1"/>
</dbReference>
<sequence length="1154" mass="127229">MTIRVALEHRTTYRFSEPVKVYPHTVRLRPAPHSRTPIDAYSLKVTPENHFINWQQDAFGNYLARLVFPEKVSELDITVGVVADMTVINPFDFFVEEYAETFPFTYPEGLKAELDPYLKPVDDNSAGRVARSASGGRIETLTEQWLAENRPADDLRIVDFLVAINRAVNRDIAYTVRLETGVQDPDETLEKHLGSCRDSAWLLVSVLRKMGLAARFVSGYLVQLTSDVKSIDGASGPDEDFTDLHAWAEVFVPGAGWIGLDATSGLFAGEGHIPLSATPHPSSAAPISGATGLVDVDFSFTNTVTRIHEDARVTKPYNEAQWADVDRLGKHVDTLLDAADVRLTMGGEPTFVSAGDTSSAQWESAADGDEKRALATDLASRLKQRWAPDGLVHHGQGKWYPGEPLPRWQIQLTWRADGVPLWSHPELLDDPWGDPRELDPQVSRDLAYGIAARLGVPTELALPAYEDVLNDTWVEARRPVGEERPEVDIEPTDPDPMATVNSLDSQASTPRGWVVPIFRDTEGDGWATAQWRTRRTHLFLTPGTSPMGLRLPLGSIAWSEAPFEPEAPAFGSRDDLPTASSVLDGITPAAVRDIEESPRTALCVEERDGHVFIFLSPLSHLDHALQVVAAVEAATEKLGVPVVLEGYPLPGDPRTKTLSVTPDPGVIEVNVQPTSSWDDLTHLTETLFEDARQTRLATEKFDVDGTHTGTGGGNHITLGGTTPQDSPLLRRPDLLRSLLTYWQHHPSLSYVFSGRFIGPTSQSPRVDEGRHETLYELEIAFAELERVVGASDEQIAADIASDKDRAEPAEDRRARHLTSQLWLTDRLLRHLLTDITGNTHRAEFCIDKLYSPDSERGRLGLLELRGFEMPPHPQMSLVQSLLVRALVAKFWHEPYSGPLVRWGSRLHDRFLLPGFAAADLREVVTDLNRFLSASDSKAPLLDESWFEPFLEFRFPRLGETDVAGVHLELRTAVEPWHVLGEEVRQSGTARYVDSSVEKVQVAASGLVEGRHVVTCNGVPVPMVPATGSGWGTGTSEAGAFIGGVRYRAWAPPSALHPTIGVHSPLVFDLVDTWNNRSLGGFTYHVVHPGGRAYEDYPVNAAAAETRRSSRFEAIGHRTGPVDTSAWPDTRAMLGGAGVEYPTTLDLRRFDPGHR</sequence>
<dbReference type="PANTHER" id="PTHR33490:SF1">
    <property type="entry name" value="SLL1233 PROTEIN"/>
    <property type="match status" value="1"/>
</dbReference>
<dbReference type="AlphaFoldDB" id="A0A0K1JEQ9"/>
<proteinExistence type="predicted"/>